<comment type="caution">
    <text evidence="1">The sequence shown here is derived from an EMBL/GenBank/DDBJ whole genome shotgun (WGS) entry which is preliminary data.</text>
</comment>
<dbReference type="InterPro" id="IPR009057">
    <property type="entry name" value="Homeodomain-like_sf"/>
</dbReference>
<accession>A0ABP4K6B1</accession>
<keyword evidence="2" id="KW-1185">Reference proteome</keyword>
<reference evidence="2" key="1">
    <citation type="journal article" date="2019" name="Int. J. Syst. Evol. Microbiol.">
        <title>The Global Catalogue of Microorganisms (GCM) 10K type strain sequencing project: providing services to taxonomists for standard genome sequencing and annotation.</title>
        <authorList>
            <consortium name="The Broad Institute Genomics Platform"/>
            <consortium name="The Broad Institute Genome Sequencing Center for Infectious Disease"/>
            <person name="Wu L."/>
            <person name="Ma J."/>
        </authorList>
    </citation>
    <scope>NUCLEOTIDE SEQUENCE [LARGE SCALE GENOMIC DNA]</scope>
    <source>
        <strain evidence="2">JCM 12140</strain>
    </source>
</reference>
<gene>
    <name evidence="1" type="ORF">GCM10009627_21440</name>
</gene>
<evidence type="ECO:0000313" key="1">
    <source>
        <dbReference type="EMBL" id="GAA1493798.1"/>
    </source>
</evidence>
<dbReference type="Gene3D" id="1.10.357.10">
    <property type="entry name" value="Tetracycline Repressor, domain 2"/>
    <property type="match status" value="1"/>
</dbReference>
<sequence>MLEDTSADTMAAAAAAATLHLRIRIVAATVDLLRDVPFHEARAEHVAERLDISTHELHQHFPSWDGLVLAAVDRWNGARMDEVTREVGDGSTVELLRAIVASNADDPALMRLLVALLSVAGNPQHAMSSYLRSRYQLFFSQVRRGLERDIAVGRAPHTMDPRRGAEQLIALYEGLQLQALLRSDLDLVAAFDRAVARLERGWMERYEATAQRRLSTWGDVSWSDDETWSV</sequence>
<evidence type="ECO:0008006" key="3">
    <source>
        <dbReference type="Google" id="ProtNLM"/>
    </source>
</evidence>
<evidence type="ECO:0000313" key="2">
    <source>
        <dbReference type="Proteomes" id="UP001501742"/>
    </source>
</evidence>
<dbReference type="Proteomes" id="UP001501742">
    <property type="component" value="Unassembled WGS sequence"/>
</dbReference>
<organism evidence="1 2">
    <name type="scientific">Curtobacterium herbarum</name>
    <dbReference type="NCBI Taxonomy" id="150122"/>
    <lineage>
        <taxon>Bacteria</taxon>
        <taxon>Bacillati</taxon>
        <taxon>Actinomycetota</taxon>
        <taxon>Actinomycetes</taxon>
        <taxon>Micrococcales</taxon>
        <taxon>Microbacteriaceae</taxon>
        <taxon>Curtobacterium</taxon>
    </lineage>
</organism>
<name>A0ABP4K6B1_9MICO</name>
<protein>
    <recommendedName>
        <fullName evidence="3">TetR/AcrR family transcriptional regulator</fullName>
    </recommendedName>
</protein>
<proteinExistence type="predicted"/>
<dbReference type="SUPFAM" id="SSF46689">
    <property type="entry name" value="Homeodomain-like"/>
    <property type="match status" value="1"/>
</dbReference>
<dbReference type="RefSeq" id="WP_204610066.1">
    <property type="nucleotide sequence ID" value="NZ_BAAAJX010000010.1"/>
</dbReference>
<dbReference type="SUPFAM" id="SSF48498">
    <property type="entry name" value="Tetracyclin repressor-like, C-terminal domain"/>
    <property type="match status" value="1"/>
</dbReference>
<dbReference type="EMBL" id="BAAAJX010000010">
    <property type="protein sequence ID" value="GAA1493798.1"/>
    <property type="molecule type" value="Genomic_DNA"/>
</dbReference>
<dbReference type="InterPro" id="IPR036271">
    <property type="entry name" value="Tet_transcr_reg_TetR-rel_C_sf"/>
</dbReference>